<reference evidence="1" key="1">
    <citation type="journal article" date="2019" name="bioRxiv">
        <title>The Genome of the Zebra Mussel, Dreissena polymorpha: A Resource for Invasive Species Research.</title>
        <authorList>
            <person name="McCartney M.A."/>
            <person name="Auch B."/>
            <person name="Kono T."/>
            <person name="Mallez S."/>
            <person name="Zhang Y."/>
            <person name="Obille A."/>
            <person name="Becker A."/>
            <person name="Abrahante J.E."/>
            <person name="Garbe J."/>
            <person name="Badalamenti J.P."/>
            <person name="Herman A."/>
            <person name="Mangelson H."/>
            <person name="Liachko I."/>
            <person name="Sullivan S."/>
            <person name="Sone E.D."/>
            <person name="Koren S."/>
            <person name="Silverstein K.A.T."/>
            <person name="Beckman K.B."/>
            <person name="Gohl D.M."/>
        </authorList>
    </citation>
    <scope>NUCLEOTIDE SEQUENCE</scope>
    <source>
        <strain evidence="1">Duluth1</strain>
        <tissue evidence="1">Whole animal</tissue>
    </source>
</reference>
<dbReference type="Proteomes" id="UP000828390">
    <property type="component" value="Unassembled WGS sequence"/>
</dbReference>
<keyword evidence="2" id="KW-1185">Reference proteome</keyword>
<accession>A0A9D4IGW0</accession>
<sequence>MIGAAVLPYVCRDEDSRAPLTADEPGMVGKESVHCNGVDAVWETVSHWPRWKHKDRALAVASLIHNHSVSTPNGISN</sequence>
<dbReference type="EMBL" id="JAIWYP010000009">
    <property type="protein sequence ID" value="KAH3772042.1"/>
    <property type="molecule type" value="Genomic_DNA"/>
</dbReference>
<name>A0A9D4IGW0_DREPO</name>
<organism evidence="1 2">
    <name type="scientific">Dreissena polymorpha</name>
    <name type="common">Zebra mussel</name>
    <name type="synonym">Mytilus polymorpha</name>
    <dbReference type="NCBI Taxonomy" id="45954"/>
    <lineage>
        <taxon>Eukaryota</taxon>
        <taxon>Metazoa</taxon>
        <taxon>Spiralia</taxon>
        <taxon>Lophotrochozoa</taxon>
        <taxon>Mollusca</taxon>
        <taxon>Bivalvia</taxon>
        <taxon>Autobranchia</taxon>
        <taxon>Heteroconchia</taxon>
        <taxon>Euheterodonta</taxon>
        <taxon>Imparidentia</taxon>
        <taxon>Neoheterodontei</taxon>
        <taxon>Myida</taxon>
        <taxon>Dreissenoidea</taxon>
        <taxon>Dreissenidae</taxon>
        <taxon>Dreissena</taxon>
    </lineage>
</organism>
<comment type="caution">
    <text evidence="1">The sequence shown here is derived from an EMBL/GenBank/DDBJ whole genome shotgun (WGS) entry which is preliminary data.</text>
</comment>
<gene>
    <name evidence="1" type="ORF">DPMN_173374</name>
</gene>
<reference evidence="1" key="2">
    <citation type="submission" date="2020-11" db="EMBL/GenBank/DDBJ databases">
        <authorList>
            <person name="McCartney M.A."/>
            <person name="Auch B."/>
            <person name="Kono T."/>
            <person name="Mallez S."/>
            <person name="Becker A."/>
            <person name="Gohl D.M."/>
            <person name="Silverstein K.A.T."/>
            <person name="Koren S."/>
            <person name="Bechman K.B."/>
            <person name="Herman A."/>
            <person name="Abrahante J.E."/>
            <person name="Garbe J."/>
        </authorList>
    </citation>
    <scope>NUCLEOTIDE SEQUENCE</scope>
    <source>
        <strain evidence="1">Duluth1</strain>
        <tissue evidence="1">Whole animal</tissue>
    </source>
</reference>
<dbReference type="AlphaFoldDB" id="A0A9D4IGW0"/>
<proteinExistence type="predicted"/>
<protein>
    <submittedName>
        <fullName evidence="1">Uncharacterized protein</fullName>
    </submittedName>
</protein>
<evidence type="ECO:0000313" key="1">
    <source>
        <dbReference type="EMBL" id="KAH3772042.1"/>
    </source>
</evidence>
<evidence type="ECO:0000313" key="2">
    <source>
        <dbReference type="Proteomes" id="UP000828390"/>
    </source>
</evidence>